<comment type="caution">
    <text evidence="4">The sequence shown here is derived from an EMBL/GenBank/DDBJ whole genome shotgun (WGS) entry which is preliminary data.</text>
</comment>
<name>A0ABD5PK17_9EURY</name>
<dbReference type="RefSeq" id="WP_250138843.1">
    <property type="nucleotide sequence ID" value="NZ_JALIQP010000001.1"/>
</dbReference>
<keyword evidence="2" id="KW-0812">Transmembrane</keyword>
<protein>
    <recommendedName>
        <fullName evidence="3">DUF7978 domain-containing protein</fullName>
    </recommendedName>
</protein>
<reference evidence="4 5" key="1">
    <citation type="journal article" date="2019" name="Int. J. Syst. Evol. Microbiol.">
        <title>The Global Catalogue of Microorganisms (GCM) 10K type strain sequencing project: providing services to taxonomists for standard genome sequencing and annotation.</title>
        <authorList>
            <consortium name="The Broad Institute Genomics Platform"/>
            <consortium name="The Broad Institute Genome Sequencing Center for Infectious Disease"/>
            <person name="Wu L."/>
            <person name="Ma J."/>
        </authorList>
    </citation>
    <scope>NUCLEOTIDE SEQUENCE [LARGE SCALE GENOMIC DNA]</scope>
    <source>
        <strain evidence="4 5">WLHS5</strain>
    </source>
</reference>
<dbReference type="EMBL" id="JBHSFA010000002">
    <property type="protein sequence ID" value="MFC4540680.1"/>
    <property type="molecule type" value="Genomic_DNA"/>
</dbReference>
<dbReference type="InterPro" id="IPR058284">
    <property type="entry name" value="DUF7978"/>
</dbReference>
<keyword evidence="2" id="KW-0472">Membrane</keyword>
<feature type="region of interest" description="Disordered" evidence="1">
    <location>
        <begin position="1"/>
        <end position="48"/>
    </location>
</feature>
<dbReference type="AlphaFoldDB" id="A0ABD5PK17"/>
<feature type="transmembrane region" description="Helical" evidence="2">
    <location>
        <begin position="203"/>
        <end position="226"/>
    </location>
</feature>
<evidence type="ECO:0000259" key="3">
    <source>
        <dbReference type="Pfam" id="PF25933"/>
    </source>
</evidence>
<dbReference type="Proteomes" id="UP001595898">
    <property type="component" value="Unassembled WGS sequence"/>
</dbReference>
<proteinExistence type="predicted"/>
<feature type="transmembrane region" description="Helical" evidence="2">
    <location>
        <begin position="131"/>
        <end position="149"/>
    </location>
</feature>
<evidence type="ECO:0000313" key="4">
    <source>
        <dbReference type="EMBL" id="MFC4540680.1"/>
    </source>
</evidence>
<evidence type="ECO:0000256" key="1">
    <source>
        <dbReference type="SAM" id="MobiDB-lite"/>
    </source>
</evidence>
<evidence type="ECO:0000256" key="2">
    <source>
        <dbReference type="SAM" id="Phobius"/>
    </source>
</evidence>
<evidence type="ECO:0000313" key="5">
    <source>
        <dbReference type="Proteomes" id="UP001595898"/>
    </source>
</evidence>
<gene>
    <name evidence="4" type="ORF">ACFO5R_01910</name>
</gene>
<feature type="transmembrane region" description="Helical" evidence="2">
    <location>
        <begin position="161"/>
        <end position="183"/>
    </location>
</feature>
<keyword evidence="2" id="KW-1133">Transmembrane helix</keyword>
<keyword evidence="5" id="KW-1185">Reference proteome</keyword>
<feature type="transmembrane region" description="Helical" evidence="2">
    <location>
        <begin position="52"/>
        <end position="74"/>
    </location>
</feature>
<feature type="domain" description="DUF7978" evidence="3">
    <location>
        <begin position="40"/>
        <end position="226"/>
    </location>
</feature>
<sequence length="243" mass="25051">MSSESHLEYDTGPPLDDESDTESGSDRTETDAEPESPDDGETRQPSTTVSPWVAGLCSGAGAFAIVFAVIYHLVGSMFAAGAFARMEEEPSQVAIAGLSTLGSHGASIEQGGEQIQSGFATYTGLTSHVTTLIPIIVLALSGYLLVRYVRLETRAEAGQVIGSMGAAYVALAMGLAQVATWTPEDEPVGATGDASQIAVPVDAGTVLTLAVTVFVFAGIGAAIAALPRWLERDRASADDSDPA</sequence>
<dbReference type="Pfam" id="PF25933">
    <property type="entry name" value="DUF7978"/>
    <property type="match status" value="1"/>
</dbReference>
<organism evidence="4 5">
    <name type="scientific">Halosolutus amylolyticus</name>
    <dbReference type="NCBI Taxonomy" id="2932267"/>
    <lineage>
        <taxon>Archaea</taxon>
        <taxon>Methanobacteriati</taxon>
        <taxon>Methanobacteriota</taxon>
        <taxon>Stenosarchaea group</taxon>
        <taxon>Halobacteria</taxon>
        <taxon>Halobacteriales</taxon>
        <taxon>Natrialbaceae</taxon>
        <taxon>Halosolutus</taxon>
    </lineage>
</organism>
<accession>A0ABD5PK17</accession>